<reference evidence="13 14" key="1">
    <citation type="submission" date="2018-06" db="EMBL/GenBank/DDBJ databases">
        <title>Complete Genome Sequence of Desulfobacter hydrogenophilus (DSM3380).</title>
        <authorList>
            <person name="Marietou A."/>
            <person name="Schreiber L."/>
            <person name="Marshall I."/>
            <person name="Jorgensen B."/>
        </authorList>
    </citation>
    <scope>NUCLEOTIDE SEQUENCE [LARGE SCALE GENOMIC DNA]</scope>
    <source>
        <strain evidence="13 14">DSM 3380</strain>
    </source>
</reference>
<dbReference type="OrthoDB" id="5422122at2"/>
<evidence type="ECO:0000313" key="15">
    <source>
        <dbReference type="Proteomes" id="UP000293902"/>
    </source>
</evidence>
<accession>A0A328FJ56</accession>
<dbReference type="Gene3D" id="3.90.580.10">
    <property type="entry name" value="Zinc finger, CHC2-type domain"/>
    <property type="match status" value="1"/>
</dbReference>
<dbReference type="EMBL" id="CP036313">
    <property type="protein sequence ID" value="QBH11763.1"/>
    <property type="molecule type" value="Genomic_DNA"/>
</dbReference>
<evidence type="ECO:0000313" key="10">
    <source>
        <dbReference type="EMBL" id="QBH14806.1"/>
    </source>
</evidence>
<evidence type="ECO:0000313" key="11">
    <source>
        <dbReference type="EMBL" id="QBH15058.1"/>
    </source>
</evidence>
<dbReference type="Proteomes" id="UP000248798">
    <property type="component" value="Unassembled WGS sequence"/>
</dbReference>
<evidence type="ECO:0000259" key="1">
    <source>
        <dbReference type="Pfam" id="PF01807"/>
    </source>
</evidence>
<dbReference type="EMBL" id="CP036313">
    <property type="protein sequence ID" value="QBH13162.1"/>
    <property type="molecule type" value="Genomic_DNA"/>
</dbReference>
<dbReference type="EMBL" id="CP036313">
    <property type="protein sequence ID" value="QBH14479.1"/>
    <property type="molecule type" value="Genomic_DNA"/>
</dbReference>
<keyword evidence="15" id="KW-1185">Reference proteome</keyword>
<evidence type="ECO:0000313" key="13">
    <source>
        <dbReference type="EMBL" id="RAM03840.1"/>
    </source>
</evidence>
<protein>
    <recommendedName>
        <fullName evidence="1">Zinc finger CHC2-type domain-containing protein</fullName>
    </recommendedName>
</protein>
<evidence type="ECO:0000313" key="8">
    <source>
        <dbReference type="EMBL" id="QBH14613.1"/>
    </source>
</evidence>
<evidence type="ECO:0000313" key="4">
    <source>
        <dbReference type="EMBL" id="QBH13360.1"/>
    </source>
</evidence>
<evidence type="ECO:0000313" key="5">
    <source>
        <dbReference type="EMBL" id="QBH13587.1"/>
    </source>
</evidence>
<dbReference type="EMBL" id="CP036313">
    <property type="protein sequence ID" value="QBH14673.1"/>
    <property type="molecule type" value="Genomic_DNA"/>
</dbReference>
<organism evidence="13 14">
    <name type="scientific">Desulfobacter hydrogenophilus</name>
    <dbReference type="NCBI Taxonomy" id="2291"/>
    <lineage>
        <taxon>Bacteria</taxon>
        <taxon>Pseudomonadati</taxon>
        <taxon>Thermodesulfobacteriota</taxon>
        <taxon>Desulfobacteria</taxon>
        <taxon>Desulfobacterales</taxon>
        <taxon>Desulfobacteraceae</taxon>
        <taxon>Desulfobacter</taxon>
    </lineage>
</organism>
<dbReference type="InterPro" id="IPR036977">
    <property type="entry name" value="DNA_primase_Znf_CHC2"/>
</dbReference>
<evidence type="ECO:0000313" key="2">
    <source>
        <dbReference type="EMBL" id="QBH11763.1"/>
    </source>
</evidence>
<evidence type="ECO:0000313" key="3">
    <source>
        <dbReference type="EMBL" id="QBH13162.1"/>
    </source>
</evidence>
<dbReference type="GO" id="GO:0006260">
    <property type="term" value="P:DNA replication"/>
    <property type="evidence" value="ECO:0007669"/>
    <property type="project" value="InterPro"/>
</dbReference>
<dbReference type="EMBL" id="CP036313">
    <property type="protein sequence ID" value="QBH14613.1"/>
    <property type="molecule type" value="Genomic_DNA"/>
</dbReference>
<evidence type="ECO:0000313" key="7">
    <source>
        <dbReference type="EMBL" id="QBH14563.1"/>
    </source>
</evidence>
<dbReference type="AlphaFoldDB" id="A0A328FJ56"/>
<name>A0A328FJ56_9BACT</name>
<dbReference type="RefSeq" id="WP_111953189.1">
    <property type="nucleotide sequence ID" value="NZ_CP036313.1"/>
</dbReference>
<dbReference type="Pfam" id="PF01807">
    <property type="entry name" value="Zn_ribbon_DnaG"/>
    <property type="match status" value="1"/>
</dbReference>
<evidence type="ECO:0000313" key="14">
    <source>
        <dbReference type="Proteomes" id="UP000248798"/>
    </source>
</evidence>
<dbReference type="Proteomes" id="UP000293902">
    <property type="component" value="Chromosome"/>
</dbReference>
<evidence type="ECO:0000313" key="9">
    <source>
        <dbReference type="EMBL" id="QBH14673.1"/>
    </source>
</evidence>
<dbReference type="InterPro" id="IPR002694">
    <property type="entry name" value="Znf_CHC2"/>
</dbReference>
<dbReference type="EMBL" id="CP036313">
    <property type="protein sequence ID" value="QBH14563.1"/>
    <property type="molecule type" value="Genomic_DNA"/>
</dbReference>
<dbReference type="GO" id="GO:0008270">
    <property type="term" value="F:zinc ion binding"/>
    <property type="evidence" value="ECO:0007669"/>
    <property type="project" value="InterPro"/>
</dbReference>
<dbReference type="GO" id="GO:0003899">
    <property type="term" value="F:DNA-directed RNA polymerase activity"/>
    <property type="evidence" value="ECO:0007669"/>
    <property type="project" value="InterPro"/>
</dbReference>
<evidence type="ECO:0000313" key="12">
    <source>
        <dbReference type="EMBL" id="QBH15160.1"/>
    </source>
</evidence>
<reference evidence="2 15" key="2">
    <citation type="submission" date="2019-02" db="EMBL/GenBank/DDBJ databases">
        <title>Complete genome sequence of Desulfobacter hydrogenophilus AcRS1.</title>
        <authorList>
            <person name="Marietou A."/>
            <person name="Lund M.B."/>
            <person name="Marshall I.P.G."/>
            <person name="Schreiber L."/>
            <person name="Jorgensen B."/>
        </authorList>
    </citation>
    <scope>NUCLEOTIDE SEQUENCE [LARGE SCALE GENOMIC DNA]</scope>
    <source>
        <strain evidence="2 15">AcRS1</strain>
    </source>
</reference>
<dbReference type="EMBL" id="CP036313">
    <property type="protein sequence ID" value="QBH15058.1"/>
    <property type="molecule type" value="Genomic_DNA"/>
</dbReference>
<dbReference type="GO" id="GO:0003677">
    <property type="term" value="F:DNA binding"/>
    <property type="evidence" value="ECO:0007669"/>
    <property type="project" value="InterPro"/>
</dbReference>
<dbReference type="EMBL" id="CP036313">
    <property type="protein sequence ID" value="QBH14806.1"/>
    <property type="molecule type" value="Genomic_DNA"/>
</dbReference>
<gene>
    <name evidence="13" type="ORF">DO021_01975</name>
    <name evidence="2" type="ORF">EYB58_01770</name>
    <name evidence="3" type="ORF">EYB58_09665</name>
    <name evidence="4" type="ORF">EYB58_10760</name>
    <name evidence="5" type="ORF">EYB58_12010</name>
    <name evidence="6" type="ORF">EYB58_17040</name>
    <name evidence="7" type="ORF">EYB58_17510</name>
    <name evidence="8" type="ORF">EYB58_17795</name>
    <name evidence="9" type="ORF">EYB58_18140</name>
    <name evidence="10" type="ORF">EYB58_18935</name>
    <name evidence="11" type="ORF">EYB58_20320</name>
    <name evidence="12" type="ORF">EYB58_20885</name>
</gene>
<dbReference type="SUPFAM" id="SSF57783">
    <property type="entry name" value="Zinc beta-ribbon"/>
    <property type="match status" value="1"/>
</dbReference>
<evidence type="ECO:0000313" key="6">
    <source>
        <dbReference type="EMBL" id="QBH14479.1"/>
    </source>
</evidence>
<dbReference type="EMBL" id="QLNI01000002">
    <property type="protein sequence ID" value="RAM03840.1"/>
    <property type="molecule type" value="Genomic_DNA"/>
</dbReference>
<dbReference type="EMBL" id="CP036313">
    <property type="protein sequence ID" value="QBH15160.1"/>
    <property type="molecule type" value="Genomic_DNA"/>
</dbReference>
<proteinExistence type="predicted"/>
<dbReference type="EMBL" id="CP036313">
    <property type="protein sequence ID" value="QBH13587.1"/>
    <property type="molecule type" value="Genomic_DNA"/>
</dbReference>
<sequence>MKNRFSSRQLFELRNNIPVDVLIRDHLQILSKIRDGYFRFLCPLCNEFQTAVNPATNLARCFRCEKNFNTIDLVMKIKGYGFRDSVLFLKQINTVPQVQAAKLTALAAMVGRPMPGGQ</sequence>
<feature type="domain" description="Zinc finger CHC2-type" evidence="1">
    <location>
        <begin position="10"/>
        <end position="93"/>
    </location>
</feature>
<dbReference type="EMBL" id="CP036313">
    <property type="protein sequence ID" value="QBH13360.1"/>
    <property type="molecule type" value="Genomic_DNA"/>
</dbReference>